<reference evidence="1 2" key="1">
    <citation type="submission" date="2017-09" db="EMBL/GenBank/DDBJ databases">
        <title>Complete genome sequence of Verrucomicrobial strain HZ-65, isolated from freshwater.</title>
        <authorList>
            <person name="Choi A."/>
        </authorList>
    </citation>
    <scope>NUCLEOTIDE SEQUENCE [LARGE SCALE GENOMIC DNA]</scope>
    <source>
        <strain evidence="1 2">HZ-65</strain>
    </source>
</reference>
<dbReference type="Proteomes" id="UP000217265">
    <property type="component" value="Chromosome"/>
</dbReference>
<proteinExistence type="predicted"/>
<organism evidence="1 2">
    <name type="scientific">Nibricoccus aquaticus</name>
    <dbReference type="NCBI Taxonomy" id="2576891"/>
    <lineage>
        <taxon>Bacteria</taxon>
        <taxon>Pseudomonadati</taxon>
        <taxon>Verrucomicrobiota</taxon>
        <taxon>Opitutia</taxon>
        <taxon>Opitutales</taxon>
        <taxon>Opitutaceae</taxon>
        <taxon>Nibricoccus</taxon>
    </lineage>
</organism>
<dbReference type="KEGG" id="vbh:CMV30_08200"/>
<evidence type="ECO:0000313" key="2">
    <source>
        <dbReference type="Proteomes" id="UP000217265"/>
    </source>
</evidence>
<protein>
    <submittedName>
        <fullName evidence="1">Uncharacterized protein</fullName>
    </submittedName>
</protein>
<dbReference type="RefSeq" id="WP_096055567.1">
    <property type="nucleotide sequence ID" value="NZ_CP023344.1"/>
</dbReference>
<keyword evidence="2" id="KW-1185">Reference proteome</keyword>
<dbReference type="EMBL" id="CP023344">
    <property type="protein sequence ID" value="ATC63935.1"/>
    <property type="molecule type" value="Genomic_DNA"/>
</dbReference>
<gene>
    <name evidence="1" type="ORF">CMV30_08200</name>
</gene>
<dbReference type="AlphaFoldDB" id="A0A290Q5I4"/>
<name>A0A290Q5I4_9BACT</name>
<sequence>MIHSALPIIHLLRLTAVITGIGVSIVCARAEAVSTATPLTTEALSFDRIATTDLPALKNSLEKAGWPDSHIRALLGLEVQRRLNPEPVLRFEDLKPFHFWHTGPDSLPVSNLNTPELVKARTAREELVRAKYDELFPHAETETGLLDRWEEQRRWGDLPADKRAQVLALLDRSARARDDFLESRGRMLNPQEWETLWQTNHDTRRQLEQLLTADELLDYDLRNSNTAARMRNELDAFAPTRDEFIAVFRLRHPLELAFEDKPHGGDPAIDAQREAAEKSALEKTAALLGPARFDDYLISLDPVCQTLRFDGRHARTDAATVRRLYRSFLNAKQRLASLDTQPLPEREAAATSLKAGIHREFRTVFDEEATRRFLQEQSLWP</sequence>
<evidence type="ECO:0000313" key="1">
    <source>
        <dbReference type="EMBL" id="ATC63935.1"/>
    </source>
</evidence>
<accession>A0A290Q5I4</accession>